<reference evidence="2 3" key="1">
    <citation type="submission" date="2020-05" db="EMBL/GenBank/DDBJ databases">
        <title>Aquincola sp. isolate from soil.</title>
        <authorList>
            <person name="Han J."/>
            <person name="Kim D.-U."/>
        </authorList>
    </citation>
    <scope>NUCLEOTIDE SEQUENCE [LARGE SCALE GENOMIC DNA]</scope>
    <source>
        <strain evidence="2 3">S2</strain>
    </source>
</reference>
<dbReference type="SUPFAM" id="SSF48452">
    <property type="entry name" value="TPR-like"/>
    <property type="match status" value="1"/>
</dbReference>
<keyword evidence="3" id="KW-1185">Reference proteome</keyword>
<dbReference type="EMBL" id="JABRWJ010000008">
    <property type="protein sequence ID" value="NRF70233.1"/>
    <property type="molecule type" value="Genomic_DNA"/>
</dbReference>
<keyword evidence="1" id="KW-0732">Signal</keyword>
<evidence type="ECO:0000256" key="1">
    <source>
        <dbReference type="SAM" id="SignalP"/>
    </source>
</evidence>
<comment type="caution">
    <text evidence="2">The sequence shown here is derived from an EMBL/GenBank/DDBJ whole genome shotgun (WGS) entry which is preliminary data.</text>
</comment>
<dbReference type="Gene3D" id="1.25.40.10">
    <property type="entry name" value="Tetratricopeptide repeat domain"/>
    <property type="match status" value="1"/>
</dbReference>
<feature type="signal peptide" evidence="1">
    <location>
        <begin position="1"/>
        <end position="27"/>
    </location>
</feature>
<organism evidence="2 3">
    <name type="scientific">Pseudaquabacterium terrae</name>
    <dbReference type="NCBI Taxonomy" id="2732868"/>
    <lineage>
        <taxon>Bacteria</taxon>
        <taxon>Pseudomonadati</taxon>
        <taxon>Pseudomonadota</taxon>
        <taxon>Betaproteobacteria</taxon>
        <taxon>Burkholderiales</taxon>
        <taxon>Sphaerotilaceae</taxon>
        <taxon>Pseudaquabacterium</taxon>
    </lineage>
</organism>
<dbReference type="InterPro" id="IPR011990">
    <property type="entry name" value="TPR-like_helical_dom_sf"/>
</dbReference>
<evidence type="ECO:0000313" key="2">
    <source>
        <dbReference type="EMBL" id="NRF70233.1"/>
    </source>
</evidence>
<accession>A0ABX2ENP0</accession>
<name>A0ABX2ENP0_9BURK</name>
<gene>
    <name evidence="2" type="ORF">HLB44_24810</name>
</gene>
<protein>
    <submittedName>
        <fullName evidence="2">Tetratricopeptide repeat protein</fullName>
    </submittedName>
</protein>
<dbReference type="Pfam" id="PF14559">
    <property type="entry name" value="TPR_19"/>
    <property type="match status" value="1"/>
</dbReference>
<dbReference type="RefSeq" id="WP_173128831.1">
    <property type="nucleotide sequence ID" value="NZ_JABRWJ010000008.1"/>
</dbReference>
<proteinExistence type="predicted"/>
<evidence type="ECO:0000313" key="3">
    <source>
        <dbReference type="Proteomes" id="UP000737171"/>
    </source>
</evidence>
<feature type="chain" id="PRO_5045500637" evidence="1">
    <location>
        <begin position="28"/>
        <end position="161"/>
    </location>
</feature>
<dbReference type="Proteomes" id="UP000737171">
    <property type="component" value="Unassembled WGS sequence"/>
</dbReference>
<sequence length="161" mass="17566">MKTIALLNTLSRFAAVAALAASSTAFAADSTPAPSPAADKLSAARAEIKAERWKAAIEELVKVNDTSSADWNNLMGYSMRKAKSPDYPAAERYYNEALRIDPKHRGALEYSGELYLVLGDLPKAEERLSALDKACFLPCDEHKELKKAVAKFKANGNKYTP</sequence>